<feature type="transmembrane region" description="Helical" evidence="1">
    <location>
        <begin position="202"/>
        <end position="222"/>
    </location>
</feature>
<protein>
    <recommendedName>
        <fullName evidence="2">Acyltransferase 3 domain-containing protein</fullName>
    </recommendedName>
</protein>
<dbReference type="PANTHER" id="PTHR11161">
    <property type="entry name" value="O-ACYLTRANSFERASE"/>
    <property type="match status" value="1"/>
</dbReference>
<dbReference type="PANTHER" id="PTHR11161:SF4">
    <property type="entry name" value="DROP DEAD"/>
    <property type="match status" value="1"/>
</dbReference>
<proteinExistence type="predicted"/>
<dbReference type="EMBL" id="JABDTM020023822">
    <property type="protein sequence ID" value="KAH0814880.1"/>
    <property type="molecule type" value="Genomic_DNA"/>
</dbReference>
<dbReference type="GO" id="GO:0016747">
    <property type="term" value="F:acyltransferase activity, transferring groups other than amino-acyl groups"/>
    <property type="evidence" value="ECO:0007669"/>
    <property type="project" value="InterPro"/>
</dbReference>
<feature type="domain" description="Acyltransferase 3" evidence="2">
    <location>
        <begin position="33"/>
        <end position="364"/>
    </location>
</feature>
<name>A0A8J6LBG0_TENMO</name>
<feature type="transmembrane region" description="Helical" evidence="1">
    <location>
        <begin position="158"/>
        <end position="175"/>
    </location>
</feature>
<evidence type="ECO:0000313" key="3">
    <source>
        <dbReference type="EMBL" id="KAH0814880.1"/>
    </source>
</evidence>
<keyword evidence="4" id="KW-1185">Reference proteome</keyword>
<evidence type="ECO:0000259" key="2">
    <source>
        <dbReference type="Pfam" id="PF01757"/>
    </source>
</evidence>
<dbReference type="InterPro" id="IPR002656">
    <property type="entry name" value="Acyl_transf_3_dom"/>
</dbReference>
<reference evidence="3" key="1">
    <citation type="journal article" date="2020" name="J Insects Food Feed">
        <title>The yellow mealworm (Tenebrio molitor) genome: a resource for the emerging insects as food and feed industry.</title>
        <authorList>
            <person name="Eriksson T."/>
            <person name="Andere A."/>
            <person name="Kelstrup H."/>
            <person name="Emery V."/>
            <person name="Picard C."/>
        </authorList>
    </citation>
    <scope>NUCLEOTIDE SEQUENCE</scope>
    <source>
        <strain evidence="3">Stoneville</strain>
        <tissue evidence="3">Whole head</tissue>
    </source>
</reference>
<feature type="transmembrane region" description="Helical" evidence="1">
    <location>
        <begin position="269"/>
        <end position="288"/>
    </location>
</feature>
<keyword evidence="1" id="KW-1133">Transmembrane helix</keyword>
<sequence length="391" mass="45648">MNLGWSCSLTLIMRGYVARPWSVLGRAASLYTDPFILISGTLTSYSLLGKLYKNRKISLVEEYVSRLFRILPTFVALIAFCTLVLPWLNSGPMWNQVVTHHSEICKKYWWRNLLFIHNYYGFKDMCLTHTHHVGIDTQLFFASPIFILVLWKWPKKGSCALMCIAIFSTFMRYYVTYTMKLSNYIHFGTSINQLFETADNMYILPAHRATVYIMGIFLGYILRNFRNISLTKSQRRIGNTFALLCYCVSFFGPAFMGSIDYVYNPTDAAWYAAFAPILWCIAFGWIIFTTHIGYRGGFERFFSWPPFSIWTKISYTVYLTQFPVFFYNVGVARTAEHYGFFKILFNLKELLWIGVLSVVLTLLVEMPFQNIRNIVFKKKETVLEPLHRKIS</sequence>
<comment type="caution">
    <text evidence="3">The sequence shown here is derived from an EMBL/GenBank/DDBJ whole genome shotgun (WGS) entry which is preliminary data.</text>
</comment>
<feature type="transmembrane region" description="Helical" evidence="1">
    <location>
        <begin position="133"/>
        <end position="151"/>
    </location>
</feature>
<gene>
    <name evidence="3" type="ORF">GEV33_007912</name>
</gene>
<feature type="transmembrane region" description="Helical" evidence="1">
    <location>
        <begin position="243"/>
        <end position="263"/>
    </location>
</feature>
<organism evidence="3 4">
    <name type="scientific">Tenebrio molitor</name>
    <name type="common">Yellow mealworm beetle</name>
    <dbReference type="NCBI Taxonomy" id="7067"/>
    <lineage>
        <taxon>Eukaryota</taxon>
        <taxon>Metazoa</taxon>
        <taxon>Ecdysozoa</taxon>
        <taxon>Arthropoda</taxon>
        <taxon>Hexapoda</taxon>
        <taxon>Insecta</taxon>
        <taxon>Pterygota</taxon>
        <taxon>Neoptera</taxon>
        <taxon>Endopterygota</taxon>
        <taxon>Coleoptera</taxon>
        <taxon>Polyphaga</taxon>
        <taxon>Cucujiformia</taxon>
        <taxon>Tenebrionidae</taxon>
        <taxon>Tenebrio</taxon>
    </lineage>
</organism>
<dbReference type="AlphaFoldDB" id="A0A8J6LBG0"/>
<feature type="transmembrane region" description="Helical" evidence="1">
    <location>
        <begin position="309"/>
        <end position="330"/>
    </location>
</feature>
<keyword evidence="1" id="KW-0472">Membrane</keyword>
<dbReference type="InterPro" id="IPR052728">
    <property type="entry name" value="O2_lipid_transport_reg"/>
</dbReference>
<feature type="transmembrane region" description="Helical" evidence="1">
    <location>
        <begin position="350"/>
        <end position="368"/>
    </location>
</feature>
<keyword evidence="1" id="KW-0812">Transmembrane</keyword>
<dbReference type="Proteomes" id="UP000719412">
    <property type="component" value="Unassembled WGS sequence"/>
</dbReference>
<feature type="transmembrane region" description="Helical" evidence="1">
    <location>
        <begin position="64"/>
        <end position="88"/>
    </location>
</feature>
<reference evidence="3" key="2">
    <citation type="submission" date="2021-08" db="EMBL/GenBank/DDBJ databases">
        <authorList>
            <person name="Eriksson T."/>
        </authorList>
    </citation>
    <scope>NUCLEOTIDE SEQUENCE</scope>
    <source>
        <strain evidence="3">Stoneville</strain>
        <tissue evidence="3">Whole head</tissue>
    </source>
</reference>
<feature type="transmembrane region" description="Helical" evidence="1">
    <location>
        <begin position="35"/>
        <end position="52"/>
    </location>
</feature>
<evidence type="ECO:0000256" key="1">
    <source>
        <dbReference type="SAM" id="Phobius"/>
    </source>
</evidence>
<dbReference type="Pfam" id="PF01757">
    <property type="entry name" value="Acyl_transf_3"/>
    <property type="match status" value="1"/>
</dbReference>
<evidence type="ECO:0000313" key="4">
    <source>
        <dbReference type="Proteomes" id="UP000719412"/>
    </source>
</evidence>
<accession>A0A8J6LBG0</accession>